<dbReference type="PANTHER" id="PTHR11070:SF2">
    <property type="entry name" value="ATP-DEPENDENT DNA HELICASE SRS2"/>
    <property type="match status" value="1"/>
</dbReference>
<evidence type="ECO:0000256" key="11">
    <source>
        <dbReference type="ARBA" id="ARBA00034617"/>
    </source>
</evidence>
<dbReference type="InterPro" id="IPR014016">
    <property type="entry name" value="UvrD-like_ATP-bd"/>
</dbReference>
<evidence type="ECO:0000256" key="8">
    <source>
        <dbReference type="ARBA" id="ARBA00023125"/>
    </source>
</evidence>
<dbReference type="InterPro" id="IPR038726">
    <property type="entry name" value="PDDEXK_AddAB-type"/>
</dbReference>
<feature type="binding site" evidence="15">
    <location>
        <begin position="24"/>
        <end position="31"/>
    </location>
    <ligand>
        <name>ATP</name>
        <dbReference type="ChEBI" id="CHEBI:30616"/>
    </ligand>
</feature>
<evidence type="ECO:0000256" key="9">
    <source>
        <dbReference type="ARBA" id="ARBA00023204"/>
    </source>
</evidence>
<dbReference type="RefSeq" id="WP_279248186.1">
    <property type="nucleotide sequence ID" value="NZ_SHNO01000001.1"/>
</dbReference>
<evidence type="ECO:0000256" key="14">
    <source>
        <dbReference type="ARBA" id="ARBA00048988"/>
    </source>
</evidence>
<evidence type="ECO:0000256" key="12">
    <source>
        <dbReference type="ARBA" id="ARBA00034808"/>
    </source>
</evidence>
<keyword evidence="1" id="KW-0540">Nuclease</keyword>
<keyword evidence="5 15" id="KW-0347">Helicase</keyword>
<dbReference type="InterPro" id="IPR000212">
    <property type="entry name" value="DNA_helicase_UvrD/REP"/>
</dbReference>
<protein>
    <recommendedName>
        <fullName evidence="12">DNA 3'-5' helicase</fullName>
        <ecNumber evidence="12">5.6.2.4</ecNumber>
    </recommendedName>
    <alternativeName>
        <fullName evidence="13">DNA 3'-5' helicase II</fullName>
    </alternativeName>
</protein>
<comment type="catalytic activity">
    <reaction evidence="11">
        <text>Couples ATP hydrolysis with the unwinding of duplex DNA by translocating in the 3'-5' direction.</text>
        <dbReference type="EC" id="5.6.2.4"/>
    </reaction>
</comment>
<dbReference type="Pfam" id="PF12705">
    <property type="entry name" value="PDDEXK_1"/>
    <property type="match status" value="1"/>
</dbReference>
<dbReference type="PROSITE" id="PS51198">
    <property type="entry name" value="UVRD_HELICASE_ATP_BIND"/>
    <property type="match status" value="1"/>
</dbReference>
<dbReference type="Gene3D" id="3.90.320.10">
    <property type="match status" value="1"/>
</dbReference>
<dbReference type="PROSITE" id="PS51217">
    <property type="entry name" value="UVRD_HELICASE_CTER"/>
    <property type="match status" value="1"/>
</dbReference>
<dbReference type="Proteomes" id="UP001143304">
    <property type="component" value="Unassembled WGS sequence"/>
</dbReference>
<keyword evidence="9" id="KW-0234">DNA repair</keyword>
<keyword evidence="7 15" id="KW-0067">ATP-binding</keyword>
<evidence type="ECO:0000256" key="7">
    <source>
        <dbReference type="ARBA" id="ARBA00022840"/>
    </source>
</evidence>
<feature type="domain" description="UvrD-like helicase C-terminal" evidence="17">
    <location>
        <begin position="499"/>
        <end position="765"/>
    </location>
</feature>
<evidence type="ECO:0000256" key="2">
    <source>
        <dbReference type="ARBA" id="ARBA00022741"/>
    </source>
</evidence>
<evidence type="ECO:0000313" key="18">
    <source>
        <dbReference type="EMBL" id="MCX2976435.1"/>
    </source>
</evidence>
<evidence type="ECO:0000256" key="13">
    <source>
        <dbReference type="ARBA" id="ARBA00034923"/>
    </source>
</evidence>
<keyword evidence="4 15" id="KW-0378">Hydrolase</keyword>
<evidence type="ECO:0000256" key="3">
    <source>
        <dbReference type="ARBA" id="ARBA00022763"/>
    </source>
</evidence>
<dbReference type="Pfam" id="PF13361">
    <property type="entry name" value="UvrD_C"/>
    <property type="match status" value="1"/>
</dbReference>
<name>A0ABT3T2F1_9GAMM</name>
<evidence type="ECO:0000256" key="10">
    <source>
        <dbReference type="ARBA" id="ARBA00023235"/>
    </source>
</evidence>
<evidence type="ECO:0000256" key="4">
    <source>
        <dbReference type="ARBA" id="ARBA00022801"/>
    </source>
</evidence>
<comment type="caution">
    <text evidence="18">The sequence shown here is derived from an EMBL/GenBank/DDBJ whole genome shotgun (WGS) entry which is preliminary data.</text>
</comment>
<dbReference type="Gene3D" id="3.40.50.300">
    <property type="entry name" value="P-loop containing nucleotide triphosphate hydrolases"/>
    <property type="match status" value="3"/>
</dbReference>
<dbReference type="InterPro" id="IPR027417">
    <property type="entry name" value="P-loop_NTPase"/>
</dbReference>
<keyword evidence="6" id="KW-0269">Exonuclease</keyword>
<keyword evidence="10" id="KW-0413">Isomerase</keyword>
<dbReference type="InterPro" id="IPR011604">
    <property type="entry name" value="PDDEXK-like_dom_sf"/>
</dbReference>
<keyword evidence="2 15" id="KW-0547">Nucleotide-binding</keyword>
<feature type="domain" description="UvrD-like helicase ATP-binding" evidence="16">
    <location>
        <begin position="3"/>
        <end position="486"/>
    </location>
</feature>
<dbReference type="InterPro" id="IPR014017">
    <property type="entry name" value="DNA_helicase_UvrD-like_C"/>
</dbReference>
<dbReference type="SUPFAM" id="SSF52540">
    <property type="entry name" value="P-loop containing nucleoside triphosphate hydrolases"/>
    <property type="match status" value="1"/>
</dbReference>
<evidence type="ECO:0000259" key="16">
    <source>
        <dbReference type="PROSITE" id="PS51198"/>
    </source>
</evidence>
<dbReference type="Gene3D" id="1.10.486.10">
    <property type="entry name" value="PCRA, domain 4"/>
    <property type="match status" value="1"/>
</dbReference>
<keyword evidence="19" id="KW-1185">Reference proteome</keyword>
<dbReference type="EC" id="5.6.2.4" evidence="12"/>
<dbReference type="PANTHER" id="PTHR11070">
    <property type="entry name" value="UVRD / RECB / PCRA DNA HELICASE FAMILY MEMBER"/>
    <property type="match status" value="1"/>
</dbReference>
<comment type="catalytic activity">
    <reaction evidence="14">
        <text>ATP + H2O = ADP + phosphate + H(+)</text>
        <dbReference type="Rhea" id="RHEA:13065"/>
        <dbReference type="ChEBI" id="CHEBI:15377"/>
        <dbReference type="ChEBI" id="CHEBI:15378"/>
        <dbReference type="ChEBI" id="CHEBI:30616"/>
        <dbReference type="ChEBI" id="CHEBI:43474"/>
        <dbReference type="ChEBI" id="CHEBI:456216"/>
        <dbReference type="EC" id="5.6.2.4"/>
    </reaction>
</comment>
<evidence type="ECO:0000256" key="5">
    <source>
        <dbReference type="ARBA" id="ARBA00022806"/>
    </source>
</evidence>
<evidence type="ECO:0000313" key="19">
    <source>
        <dbReference type="Proteomes" id="UP001143304"/>
    </source>
</evidence>
<keyword evidence="8" id="KW-0238">DNA-binding</keyword>
<evidence type="ECO:0000259" key="17">
    <source>
        <dbReference type="PROSITE" id="PS51217"/>
    </source>
</evidence>
<sequence>MSVIADHPERCAALDPLRSFCVAAPAGSGKTELLIQRYLVLLARVSRPEQVVTITFTRKAAAEMQERVIQALQAARDGCPVDGEHEKVTRKLARAVLSVDDRLGWQLLRDHSRFTIKTIDSFCASLSRQLPLLSGLGGRAGGQDDVSEYYEEAVRELFRHLDDDGPGADCLKAVLRCFDNNWERLAQLLTAMLARRSQWRGYIDVNRDPLATEKYLVSAVDALVAAELTALNSLLNTHRDELLALLQYAAENRSEDLPVDFPGSSAADIGSWRKLRELFLTASGSWRARVDKRQGFPAGDATATQWKARWSTQRESLEAVEGLEEMLALLAILPVMTTGSESWQLVLHLSRLLPLLAAELLLVFGRHGVVDHTQVAQSALLALGEDDEVTNLALRLDYHIEHILVDEFQDTAVTQYVLLQKLTRGWYEHNAENPGAPRTLMIVGDPMQSIYAFRGANVGLFLNARQQGFNGIVPEYLQLECNFRSDGGVVQWVNETFRKAFPKKNNALMSQVKYSPASAVRATNLSPAVDMRGFCGDGSLDAEVAHICDYIERHACTEQTVAVLGRGRSHLQPVIDELKRRRINHYAQDMDSLAASSVVSDLMQLCRALASDADRLAWLSVLRAPWCALSLEDLLHVAHFSDDAPYTPIWQSLVDAECRKGLSDRGSQSLNHILPALAFARQKQDRLGLRVLVEQTWERMGGRECVERAAELADVEQFMQLLEQAEAEGVGLHIPWLERRLEKQFMSGGDAAAAVQLMTLHKAKGLEFPRVVIPQLGKSTRGNDRDLLRWEEHADVAGTHHFLLAADDGSKPGQASLYNYLGYLQTKKGLLENTRLIYVGVTRACHHVLLTAQLAWDDKANAPKAPVKASLLHTIWPTFAEQMQLHVTEQTLQDEHASEGRSFVRLLREGEGAAFTPPPPTLSFGAQDDTDNHVERSIGTVVHRALELLSHRRPLPSAPNEEDRKLWRYELQGHGLFGDSLSQALTRVDRSVSLTLSSAAGRWVLAGSHAQIRNEWAVASVQTDGSIANLIIDRTFVDSTTDCHWIIDYKNSQPQDGESLELFYAREMKKYDQQLRGYGRAIEGMSEKIVYRALFFTALGSLQPFDNAPVPAEIRV</sequence>
<evidence type="ECO:0000256" key="15">
    <source>
        <dbReference type="PROSITE-ProRule" id="PRU00560"/>
    </source>
</evidence>
<dbReference type="Pfam" id="PF00580">
    <property type="entry name" value="UvrD-helicase"/>
    <property type="match status" value="2"/>
</dbReference>
<gene>
    <name evidence="18" type="ORF">EYC82_03605</name>
</gene>
<proteinExistence type="predicted"/>
<evidence type="ECO:0000256" key="6">
    <source>
        <dbReference type="ARBA" id="ARBA00022839"/>
    </source>
</evidence>
<dbReference type="EMBL" id="SHNO01000001">
    <property type="protein sequence ID" value="MCX2976435.1"/>
    <property type="molecule type" value="Genomic_DNA"/>
</dbReference>
<organism evidence="18 19">
    <name type="scientific">Candidatus Marimicrobium litorale</name>
    <dbReference type="NCBI Taxonomy" id="2518991"/>
    <lineage>
        <taxon>Bacteria</taxon>
        <taxon>Pseudomonadati</taxon>
        <taxon>Pseudomonadota</taxon>
        <taxon>Gammaproteobacteria</taxon>
        <taxon>Cellvibrionales</taxon>
        <taxon>Halieaceae</taxon>
        <taxon>Marimicrobium</taxon>
    </lineage>
</organism>
<evidence type="ECO:0000256" key="1">
    <source>
        <dbReference type="ARBA" id="ARBA00022722"/>
    </source>
</evidence>
<accession>A0ABT3T2F1</accession>
<keyword evidence="3" id="KW-0227">DNA damage</keyword>
<reference evidence="18" key="1">
    <citation type="submission" date="2019-02" db="EMBL/GenBank/DDBJ databases">
        <authorList>
            <person name="Li S.-H."/>
        </authorList>
    </citation>
    <scope>NUCLEOTIDE SEQUENCE</scope>
    <source>
        <strain evidence="18">IMCC11814</strain>
    </source>
</reference>